<accession>A0ABQ9XL98</accession>
<keyword evidence="3" id="KW-1185">Reference proteome</keyword>
<reference evidence="1 3" key="1">
    <citation type="journal article" date="2022" name="bioRxiv">
        <title>Genomics of Preaxostyla Flagellates Illuminates Evolutionary Transitions and the Path Towards Mitochondrial Loss.</title>
        <authorList>
            <person name="Novak L.V.F."/>
            <person name="Treitli S.C."/>
            <person name="Pyrih J."/>
            <person name="Halakuc P."/>
            <person name="Pipaliya S.V."/>
            <person name="Vacek V."/>
            <person name="Brzon O."/>
            <person name="Soukal P."/>
            <person name="Eme L."/>
            <person name="Dacks J.B."/>
            <person name="Karnkowska A."/>
            <person name="Elias M."/>
            <person name="Hampl V."/>
        </authorList>
    </citation>
    <scope>NUCLEOTIDE SEQUENCE [LARGE SCALE GENOMIC DNA]</scope>
    <source>
        <strain evidence="1">NAU3</strain>
        <tissue evidence="1">Gut</tissue>
    </source>
</reference>
<protein>
    <submittedName>
        <fullName evidence="1">Uncharacterized protein</fullName>
    </submittedName>
</protein>
<evidence type="ECO:0000313" key="3">
    <source>
        <dbReference type="Proteomes" id="UP001281761"/>
    </source>
</evidence>
<gene>
    <name evidence="1" type="ORF">BLNAU_13075</name>
    <name evidence="2" type="ORF">BLNAU_13078</name>
</gene>
<dbReference type="EMBL" id="JARBJD010000110">
    <property type="protein sequence ID" value="KAK2951975.1"/>
    <property type="molecule type" value="Genomic_DNA"/>
</dbReference>
<organism evidence="1 3">
    <name type="scientific">Blattamonas nauphoetae</name>
    <dbReference type="NCBI Taxonomy" id="2049346"/>
    <lineage>
        <taxon>Eukaryota</taxon>
        <taxon>Metamonada</taxon>
        <taxon>Preaxostyla</taxon>
        <taxon>Oxymonadida</taxon>
        <taxon>Blattamonas</taxon>
    </lineage>
</organism>
<evidence type="ECO:0000313" key="1">
    <source>
        <dbReference type="EMBL" id="KAK2951975.1"/>
    </source>
</evidence>
<dbReference type="Proteomes" id="UP001281761">
    <property type="component" value="Unassembled WGS sequence"/>
</dbReference>
<proteinExistence type="predicted"/>
<dbReference type="EMBL" id="JARBJD010000110">
    <property type="protein sequence ID" value="KAK2951978.1"/>
    <property type="molecule type" value="Genomic_DNA"/>
</dbReference>
<comment type="caution">
    <text evidence="1">The sequence shown here is derived from an EMBL/GenBank/DDBJ whole genome shotgun (WGS) entry which is preliminary data.</text>
</comment>
<name>A0ABQ9XL98_9EUKA</name>
<sequence>MEWQLIQYQTSNNTFEISLIGLKRLEENKHNLLDLMPIRLFLLIKNLVELLELELASPHFPQQWHLVRFETQRRFNRVGSMQLTIYEVLASTWTSHQSLMFKSMQIIQSLVQDHLEILSKMCLSVFLPL</sequence>
<evidence type="ECO:0000313" key="2">
    <source>
        <dbReference type="EMBL" id="KAK2951978.1"/>
    </source>
</evidence>